<organism evidence="2">
    <name type="scientific">Trypanosoma congolense (strain IL3000)</name>
    <dbReference type="NCBI Taxonomy" id="1068625"/>
    <lineage>
        <taxon>Eukaryota</taxon>
        <taxon>Discoba</taxon>
        <taxon>Euglenozoa</taxon>
        <taxon>Kinetoplastea</taxon>
        <taxon>Metakinetoplastina</taxon>
        <taxon>Trypanosomatida</taxon>
        <taxon>Trypanosomatidae</taxon>
        <taxon>Trypanosoma</taxon>
        <taxon>Nannomonas</taxon>
    </lineage>
</organism>
<dbReference type="PANTHER" id="PTHR12121:SF37">
    <property type="entry name" value="2',5'-PHOSPHODIESTERASE 12"/>
    <property type="match status" value="1"/>
</dbReference>
<dbReference type="InterPro" id="IPR036691">
    <property type="entry name" value="Endo/exonu/phosph_ase_sf"/>
</dbReference>
<dbReference type="PANTHER" id="PTHR12121">
    <property type="entry name" value="CARBON CATABOLITE REPRESSOR PROTEIN 4"/>
    <property type="match status" value="1"/>
</dbReference>
<gene>
    <name evidence="2" type="ORF">TCIL3000_4_2280</name>
</gene>
<dbReference type="GO" id="GO:0000288">
    <property type="term" value="P:nuclear-transcribed mRNA catabolic process, deadenylation-dependent decay"/>
    <property type="evidence" value="ECO:0007669"/>
    <property type="project" value="TreeGrafter"/>
</dbReference>
<feature type="region of interest" description="Disordered" evidence="1">
    <location>
        <begin position="1"/>
        <end position="23"/>
    </location>
</feature>
<dbReference type="VEuPathDB" id="TriTrypDB:TcIL3000_4_2280"/>
<dbReference type="InterPro" id="IPR050410">
    <property type="entry name" value="CCR4/nocturin_mRNA_transcr"/>
</dbReference>
<reference evidence="2" key="1">
    <citation type="journal article" date="2012" name="Proc. Natl. Acad. Sci. U.S.A.">
        <title>Antigenic diversity is generated by distinct evolutionary mechanisms in African trypanosome species.</title>
        <authorList>
            <person name="Jackson A.P."/>
            <person name="Berry A."/>
            <person name="Aslett M."/>
            <person name="Allison H.C."/>
            <person name="Burton P."/>
            <person name="Vavrova-Anderson J."/>
            <person name="Brown R."/>
            <person name="Browne H."/>
            <person name="Corton N."/>
            <person name="Hauser H."/>
            <person name="Gamble J."/>
            <person name="Gilderthorp R."/>
            <person name="Marcello L."/>
            <person name="McQuillan J."/>
            <person name="Otto T.D."/>
            <person name="Quail M.A."/>
            <person name="Sanders M.J."/>
            <person name="van Tonder A."/>
            <person name="Ginger M.L."/>
            <person name="Field M.C."/>
            <person name="Barry J.D."/>
            <person name="Hertz-Fowler C."/>
            <person name="Berriman M."/>
        </authorList>
    </citation>
    <scope>NUCLEOTIDE SEQUENCE</scope>
    <source>
        <strain evidence="2">IL3000</strain>
    </source>
</reference>
<evidence type="ECO:0000313" key="2">
    <source>
        <dbReference type="EMBL" id="CCC90138.1"/>
    </source>
</evidence>
<sequence length="108" mass="12118">MSSATPSGNNVEAPKKEPHPPFEAFRADIEAPLQLTDSYGLTEPDMPWTNYTMSFREVIDYIFFDASRLSVTNTVPIPPESELSENVALPNRKYPSDHVALVADLTYR</sequence>
<dbReference type="SUPFAM" id="SSF56219">
    <property type="entry name" value="DNase I-like"/>
    <property type="match status" value="1"/>
</dbReference>
<proteinExistence type="predicted"/>
<dbReference type="AlphaFoldDB" id="G0UL83"/>
<dbReference type="Gene3D" id="3.60.10.10">
    <property type="entry name" value="Endonuclease/exonuclease/phosphatase"/>
    <property type="match status" value="1"/>
</dbReference>
<accession>G0UL83</accession>
<name>G0UL83_TRYCI</name>
<protein>
    <submittedName>
        <fullName evidence="2">Uncharacterized protein TCIL3000_4_2280</fullName>
    </submittedName>
</protein>
<feature type="compositionally biased region" description="Polar residues" evidence="1">
    <location>
        <begin position="1"/>
        <end position="10"/>
    </location>
</feature>
<feature type="compositionally biased region" description="Basic and acidic residues" evidence="1">
    <location>
        <begin position="13"/>
        <end position="23"/>
    </location>
</feature>
<dbReference type="EMBL" id="HE575317">
    <property type="protein sequence ID" value="CCC90138.1"/>
    <property type="molecule type" value="Genomic_DNA"/>
</dbReference>
<evidence type="ECO:0000256" key="1">
    <source>
        <dbReference type="SAM" id="MobiDB-lite"/>
    </source>
</evidence>
<dbReference type="GO" id="GO:0000175">
    <property type="term" value="F:3'-5'-RNA exonuclease activity"/>
    <property type="evidence" value="ECO:0007669"/>
    <property type="project" value="TreeGrafter"/>
</dbReference>
<dbReference type="GO" id="GO:0005739">
    <property type="term" value="C:mitochondrion"/>
    <property type="evidence" value="ECO:0007669"/>
    <property type="project" value="TreeGrafter"/>
</dbReference>